<gene>
    <name evidence="1" type="ORF">ABB28_03065</name>
</gene>
<dbReference type="AlphaFoldDB" id="A0A0R0D306"/>
<reference evidence="1 2" key="1">
    <citation type="submission" date="2015-05" db="EMBL/GenBank/DDBJ databases">
        <title>Genome sequencing and analysis of members of genus Stenotrophomonas.</title>
        <authorList>
            <person name="Patil P.P."/>
            <person name="Midha S."/>
            <person name="Patil P.B."/>
        </authorList>
    </citation>
    <scope>NUCLEOTIDE SEQUENCE [LARGE SCALE GENOMIC DNA]</scope>
    <source>
        <strain evidence="1 2">DSM 21508</strain>
    </source>
</reference>
<accession>A0A0R0D306</accession>
<evidence type="ECO:0000313" key="1">
    <source>
        <dbReference type="EMBL" id="KRG76505.1"/>
    </source>
</evidence>
<protein>
    <submittedName>
        <fullName evidence="1">Uncharacterized protein</fullName>
    </submittedName>
</protein>
<proteinExistence type="predicted"/>
<evidence type="ECO:0000313" key="2">
    <source>
        <dbReference type="Proteomes" id="UP000051386"/>
    </source>
</evidence>
<dbReference type="Proteomes" id="UP000051386">
    <property type="component" value="Unassembled WGS sequence"/>
</dbReference>
<dbReference type="PATRIC" id="fig|517011.3.peg.3136"/>
<dbReference type="EMBL" id="LDJK01000008">
    <property type="protein sequence ID" value="KRG76505.1"/>
    <property type="molecule type" value="Genomic_DNA"/>
</dbReference>
<keyword evidence="2" id="KW-1185">Reference proteome</keyword>
<name>A0A0R0D306_9GAMM</name>
<organism evidence="1 2">
    <name type="scientific">Stenotrophomonas chelatiphaga</name>
    <dbReference type="NCBI Taxonomy" id="517011"/>
    <lineage>
        <taxon>Bacteria</taxon>
        <taxon>Pseudomonadati</taxon>
        <taxon>Pseudomonadota</taxon>
        <taxon>Gammaproteobacteria</taxon>
        <taxon>Lysobacterales</taxon>
        <taxon>Lysobacteraceae</taxon>
        <taxon>Stenotrophomonas</taxon>
    </lineage>
</organism>
<comment type="caution">
    <text evidence="1">The sequence shown here is derived from an EMBL/GenBank/DDBJ whole genome shotgun (WGS) entry which is preliminary data.</text>
</comment>
<sequence length="105" mass="11936">MARGYEQHNHDVWTSPSDAGHFDGVVQSSDDWAVNQSSLVMLMAGPAALKTLRNHLSDEKIIALWNESSDSMRHEFPRAWSILSPQMRKIEIDHKGESDVRYSLD</sequence>